<gene>
    <name evidence="11" type="ORF">FIBSPDRAFT_845290</name>
</gene>
<evidence type="ECO:0000256" key="7">
    <source>
        <dbReference type="ARBA" id="ARBA00022691"/>
    </source>
</evidence>
<dbReference type="InterPro" id="IPR016651">
    <property type="entry name" value="LCMT1"/>
</dbReference>
<dbReference type="GO" id="GO:0032259">
    <property type="term" value="P:methylation"/>
    <property type="evidence" value="ECO:0007669"/>
    <property type="project" value="UniProtKB-KW"/>
</dbReference>
<dbReference type="Pfam" id="PF04072">
    <property type="entry name" value="LCM"/>
    <property type="match status" value="1"/>
</dbReference>
<evidence type="ECO:0000256" key="2">
    <source>
        <dbReference type="ARBA" id="ARBA00010703"/>
    </source>
</evidence>
<feature type="compositionally biased region" description="Pro residues" evidence="10">
    <location>
        <begin position="1"/>
        <end position="11"/>
    </location>
</feature>
<dbReference type="InterPro" id="IPR007213">
    <property type="entry name" value="Ppm1/Ppm2/Tcmp"/>
</dbReference>
<dbReference type="SUPFAM" id="SSF53335">
    <property type="entry name" value="S-adenosyl-L-methionine-dependent methyltransferases"/>
    <property type="match status" value="1"/>
</dbReference>
<dbReference type="EC" id="2.1.1.233" evidence="3 8"/>
<dbReference type="InterPro" id="IPR029063">
    <property type="entry name" value="SAM-dependent_MTases_sf"/>
</dbReference>
<dbReference type="PANTHER" id="PTHR13600">
    <property type="entry name" value="LEUCINE CARBOXYL METHYLTRANSFERASE"/>
    <property type="match status" value="1"/>
</dbReference>
<comment type="function">
    <text evidence="8">Methylates the carboxyl group of the C-terminal leucine residue of protein phosphatase 2A catalytic subunits to form alpha-leucine ester residues.</text>
</comment>
<proteinExistence type="inferred from homology"/>
<dbReference type="PANTHER" id="PTHR13600:SF21">
    <property type="entry name" value="LEUCINE CARBOXYL METHYLTRANSFERASE 1"/>
    <property type="match status" value="1"/>
</dbReference>
<feature type="region of interest" description="Disordered" evidence="10">
    <location>
        <begin position="1"/>
        <end position="23"/>
    </location>
</feature>
<feature type="binding site" evidence="9">
    <location>
        <position position="99"/>
    </location>
    <ligand>
        <name>S-adenosyl-L-methionine</name>
        <dbReference type="ChEBI" id="CHEBI:59789"/>
    </ligand>
</feature>
<dbReference type="AlphaFoldDB" id="A0A167TLK0"/>
<comment type="catalytic activity">
    <reaction evidence="1 8">
        <text>[phosphatase 2A protein]-C-terminal L-leucine + S-adenosyl-L-methionine = [phosphatase 2A protein]-C-terminal L-leucine methyl ester + S-adenosyl-L-homocysteine</text>
        <dbReference type="Rhea" id="RHEA:48544"/>
        <dbReference type="Rhea" id="RHEA-COMP:12134"/>
        <dbReference type="Rhea" id="RHEA-COMP:12135"/>
        <dbReference type="ChEBI" id="CHEBI:57856"/>
        <dbReference type="ChEBI" id="CHEBI:59789"/>
        <dbReference type="ChEBI" id="CHEBI:90516"/>
        <dbReference type="ChEBI" id="CHEBI:90517"/>
        <dbReference type="EC" id="2.1.1.233"/>
    </reaction>
</comment>
<organism evidence="11 12">
    <name type="scientific">Athelia psychrophila</name>
    <dbReference type="NCBI Taxonomy" id="1759441"/>
    <lineage>
        <taxon>Eukaryota</taxon>
        <taxon>Fungi</taxon>
        <taxon>Dikarya</taxon>
        <taxon>Basidiomycota</taxon>
        <taxon>Agaricomycotina</taxon>
        <taxon>Agaricomycetes</taxon>
        <taxon>Agaricomycetidae</taxon>
        <taxon>Atheliales</taxon>
        <taxon>Atheliaceae</taxon>
        <taxon>Athelia</taxon>
    </lineage>
</organism>
<evidence type="ECO:0000256" key="9">
    <source>
        <dbReference type="PIRSR" id="PIRSR016305-1"/>
    </source>
</evidence>
<evidence type="ECO:0000256" key="5">
    <source>
        <dbReference type="ARBA" id="ARBA00022603"/>
    </source>
</evidence>
<evidence type="ECO:0000256" key="10">
    <source>
        <dbReference type="SAM" id="MobiDB-lite"/>
    </source>
</evidence>
<dbReference type="Proteomes" id="UP000076532">
    <property type="component" value="Unassembled WGS sequence"/>
</dbReference>
<keyword evidence="6 8" id="KW-0808">Transferase</keyword>
<dbReference type="Gene3D" id="3.40.50.150">
    <property type="entry name" value="Vaccinia Virus protein VP39"/>
    <property type="match status" value="1"/>
</dbReference>
<feature type="binding site" evidence="9">
    <location>
        <begin position="175"/>
        <end position="176"/>
    </location>
    <ligand>
        <name>S-adenosyl-L-methionine</name>
        <dbReference type="ChEBI" id="CHEBI:59789"/>
    </ligand>
</feature>
<reference evidence="11 12" key="1">
    <citation type="journal article" date="2016" name="Mol. Biol. Evol.">
        <title>Comparative Genomics of Early-Diverging Mushroom-Forming Fungi Provides Insights into the Origins of Lignocellulose Decay Capabilities.</title>
        <authorList>
            <person name="Nagy L.G."/>
            <person name="Riley R."/>
            <person name="Tritt A."/>
            <person name="Adam C."/>
            <person name="Daum C."/>
            <person name="Floudas D."/>
            <person name="Sun H."/>
            <person name="Yadav J.S."/>
            <person name="Pangilinan J."/>
            <person name="Larsson K.H."/>
            <person name="Matsuura K."/>
            <person name="Barry K."/>
            <person name="Labutti K."/>
            <person name="Kuo R."/>
            <person name="Ohm R.A."/>
            <person name="Bhattacharya S.S."/>
            <person name="Shirouzu T."/>
            <person name="Yoshinaga Y."/>
            <person name="Martin F.M."/>
            <person name="Grigoriev I.V."/>
            <person name="Hibbett D.S."/>
        </authorList>
    </citation>
    <scope>NUCLEOTIDE SEQUENCE [LARGE SCALE GENOMIC DNA]</scope>
    <source>
        <strain evidence="11 12">CBS 109695</strain>
    </source>
</reference>
<keyword evidence="5 8" id="KW-0489">Methyltransferase</keyword>
<keyword evidence="7 8" id="KW-0949">S-adenosyl-L-methionine</keyword>
<evidence type="ECO:0000256" key="6">
    <source>
        <dbReference type="ARBA" id="ARBA00022679"/>
    </source>
</evidence>
<feature type="binding site" evidence="9">
    <location>
        <position position="71"/>
    </location>
    <ligand>
        <name>S-adenosyl-L-methionine</name>
        <dbReference type="ChEBI" id="CHEBI:59789"/>
    </ligand>
</feature>
<evidence type="ECO:0000256" key="4">
    <source>
        <dbReference type="ARBA" id="ARBA00017497"/>
    </source>
</evidence>
<keyword evidence="12" id="KW-1185">Reference proteome</keyword>
<sequence length="358" mass="39254">MQGLNLPPPSPLHRGKNPDDAIRSTDGDASLARLSAVRKGYLLDPYVHALVPGAHFKPSLSPQMNLGTYVRSTAIDALVNGWLRLAEREGRQCQIVSLGAGSDTRFWRLATSELKQTLAKYIEIDFKEVTAAKASAICKNQELAKILGDMTPGDYLTDHDNGAIYSSIYNLLPSDLRTAPSESLTPLLASNGSAPPLLSPSLPTLLLFECVLVYMPPVASTSLINWFVDYLESSSTLGAIVYEMFGLDDAFGRMMLSNLKKRNLYLPGAYPTLESLSTRFTDLGFTSAGAARLPDIRKSTIPPAELQRIVKLEMLDEIEELDLTLNHYAITWAVKSPQQVGVPWGDWGLDLNRSKTTL</sequence>
<feature type="binding site" evidence="9">
    <location>
        <position position="209"/>
    </location>
    <ligand>
        <name>S-adenosyl-L-methionine</name>
        <dbReference type="ChEBI" id="CHEBI:59789"/>
    </ligand>
</feature>
<evidence type="ECO:0000256" key="3">
    <source>
        <dbReference type="ARBA" id="ARBA00012834"/>
    </source>
</evidence>
<evidence type="ECO:0000256" key="8">
    <source>
        <dbReference type="PIRNR" id="PIRNR016305"/>
    </source>
</evidence>
<evidence type="ECO:0000313" key="12">
    <source>
        <dbReference type="Proteomes" id="UP000076532"/>
    </source>
</evidence>
<dbReference type="OrthoDB" id="203237at2759"/>
<dbReference type="PIRSF" id="PIRSF016305">
    <property type="entry name" value="LCM_mtfrase"/>
    <property type="match status" value="1"/>
</dbReference>
<evidence type="ECO:0000313" key="11">
    <source>
        <dbReference type="EMBL" id="KZP03064.1"/>
    </source>
</evidence>
<protein>
    <recommendedName>
        <fullName evidence="4 8">Leucine carboxyl methyltransferase 1</fullName>
        <ecNumber evidence="3 8">2.1.1.233</ecNumber>
    </recommendedName>
</protein>
<dbReference type="GO" id="GO:0018423">
    <property type="term" value="F:protein C-terminal leucine carboxyl O-methyltransferase activity"/>
    <property type="evidence" value="ECO:0007669"/>
    <property type="project" value="UniProtKB-EC"/>
</dbReference>
<accession>A0A167TLK0</accession>
<evidence type="ECO:0000256" key="1">
    <source>
        <dbReference type="ARBA" id="ARBA00000724"/>
    </source>
</evidence>
<comment type="similarity">
    <text evidence="2 8">Belongs to the methyltransferase superfamily. LCMT family.</text>
</comment>
<name>A0A167TLK0_9AGAM</name>
<dbReference type="EMBL" id="KV418178">
    <property type="protein sequence ID" value="KZP03064.1"/>
    <property type="molecule type" value="Genomic_DNA"/>
</dbReference>
<dbReference type="STRING" id="436010.A0A167TLK0"/>